<dbReference type="Gene3D" id="3.40.50.300">
    <property type="entry name" value="P-loop containing nucleotide triphosphate hydrolases"/>
    <property type="match status" value="1"/>
</dbReference>
<comment type="similarity">
    <text evidence="1">Belongs to the sulfotransferase 1 family.</text>
</comment>
<dbReference type="InterPro" id="IPR000863">
    <property type="entry name" value="Sulfotransferase_dom"/>
</dbReference>
<organism evidence="4 5">
    <name type="scientific">Mizuhopecten yessoensis</name>
    <name type="common">Japanese scallop</name>
    <name type="synonym">Patinopecten yessoensis</name>
    <dbReference type="NCBI Taxonomy" id="6573"/>
    <lineage>
        <taxon>Eukaryota</taxon>
        <taxon>Metazoa</taxon>
        <taxon>Spiralia</taxon>
        <taxon>Lophotrochozoa</taxon>
        <taxon>Mollusca</taxon>
        <taxon>Bivalvia</taxon>
        <taxon>Autobranchia</taxon>
        <taxon>Pteriomorphia</taxon>
        <taxon>Pectinida</taxon>
        <taxon>Pectinoidea</taxon>
        <taxon>Pectinidae</taxon>
        <taxon>Mizuhopecten</taxon>
    </lineage>
</organism>
<dbReference type="SUPFAM" id="SSF52540">
    <property type="entry name" value="P-loop containing nucleoside triphosphate hydrolases"/>
    <property type="match status" value="1"/>
</dbReference>
<comment type="caution">
    <text evidence="4">The sequence shown here is derived from an EMBL/GenBank/DDBJ whole genome shotgun (WGS) entry which is preliminary data.</text>
</comment>
<gene>
    <name evidence="4" type="ORF">KP79_PYT05947</name>
</gene>
<dbReference type="OrthoDB" id="5973838at2759"/>
<dbReference type="GO" id="GO:0008146">
    <property type="term" value="F:sulfotransferase activity"/>
    <property type="evidence" value="ECO:0007669"/>
    <property type="project" value="InterPro"/>
</dbReference>
<accession>A0A210QAB1</accession>
<keyword evidence="5" id="KW-1185">Reference proteome</keyword>
<evidence type="ECO:0000256" key="1">
    <source>
        <dbReference type="ARBA" id="ARBA00005771"/>
    </source>
</evidence>
<keyword evidence="2 4" id="KW-0808">Transferase</keyword>
<evidence type="ECO:0000313" key="5">
    <source>
        <dbReference type="Proteomes" id="UP000242188"/>
    </source>
</evidence>
<evidence type="ECO:0000313" key="4">
    <source>
        <dbReference type="EMBL" id="OWF45645.1"/>
    </source>
</evidence>
<dbReference type="Pfam" id="PF00685">
    <property type="entry name" value="Sulfotransfer_1"/>
    <property type="match status" value="1"/>
</dbReference>
<dbReference type="PANTHER" id="PTHR11783">
    <property type="entry name" value="SULFOTRANSFERASE SULT"/>
    <property type="match status" value="1"/>
</dbReference>
<reference evidence="4 5" key="1">
    <citation type="journal article" date="2017" name="Nat. Ecol. Evol.">
        <title>Scallop genome provides insights into evolution of bilaterian karyotype and development.</title>
        <authorList>
            <person name="Wang S."/>
            <person name="Zhang J."/>
            <person name="Jiao W."/>
            <person name="Li J."/>
            <person name="Xun X."/>
            <person name="Sun Y."/>
            <person name="Guo X."/>
            <person name="Huan P."/>
            <person name="Dong B."/>
            <person name="Zhang L."/>
            <person name="Hu X."/>
            <person name="Sun X."/>
            <person name="Wang J."/>
            <person name="Zhao C."/>
            <person name="Wang Y."/>
            <person name="Wang D."/>
            <person name="Huang X."/>
            <person name="Wang R."/>
            <person name="Lv J."/>
            <person name="Li Y."/>
            <person name="Zhang Z."/>
            <person name="Liu B."/>
            <person name="Lu W."/>
            <person name="Hui Y."/>
            <person name="Liang J."/>
            <person name="Zhou Z."/>
            <person name="Hou R."/>
            <person name="Li X."/>
            <person name="Liu Y."/>
            <person name="Li H."/>
            <person name="Ning X."/>
            <person name="Lin Y."/>
            <person name="Zhao L."/>
            <person name="Xing Q."/>
            <person name="Dou J."/>
            <person name="Li Y."/>
            <person name="Mao J."/>
            <person name="Guo H."/>
            <person name="Dou H."/>
            <person name="Li T."/>
            <person name="Mu C."/>
            <person name="Jiang W."/>
            <person name="Fu Q."/>
            <person name="Fu X."/>
            <person name="Miao Y."/>
            <person name="Liu J."/>
            <person name="Yu Q."/>
            <person name="Li R."/>
            <person name="Liao H."/>
            <person name="Li X."/>
            <person name="Kong Y."/>
            <person name="Jiang Z."/>
            <person name="Chourrout D."/>
            <person name="Li R."/>
            <person name="Bao Z."/>
        </authorList>
    </citation>
    <scope>NUCLEOTIDE SEQUENCE [LARGE SCALE GENOMIC DNA]</scope>
    <source>
        <strain evidence="4 5">PY_sf001</strain>
    </source>
</reference>
<protein>
    <submittedName>
        <fullName evidence="4">Sulfotransferase 6B1</fullName>
    </submittedName>
</protein>
<name>A0A210QAB1_MIZYE</name>
<dbReference type="InterPro" id="IPR027417">
    <property type="entry name" value="P-loop_NTPase"/>
</dbReference>
<evidence type="ECO:0000259" key="3">
    <source>
        <dbReference type="Pfam" id="PF00685"/>
    </source>
</evidence>
<feature type="domain" description="Sulfotransferase" evidence="3">
    <location>
        <begin position="56"/>
        <end position="306"/>
    </location>
</feature>
<sequence>MYQAAYPHHKMEILNIPIGERILEHKVFEGSKFPDICPGNVSDHLEKIRNMECRHDDVFIMSYPRSGTHWLREIVAMLMKGKAEYIVNDNIDFPLELLDMHTIENEASPRIFYSHMPFRYLPRDHLARNGKVIGCFRNPKDVMTSAFHFFNNVSFEVEWDIYFNVLLEGNGPYGCWFAWRDQWEKTLDQQTEMQPLTLTYEDTSRNLEGQVRRIAEYLGVTYTDNLIADITYACEFNNMKSAKSQTKSNMMKRIKDAVQDLENTSSEDINKNRGGHNTIIRKGTVGDWKTLFTMEQRQKLNTLYKNRTTPGSRLDFKDYLEDD</sequence>
<dbReference type="Proteomes" id="UP000242188">
    <property type="component" value="Unassembled WGS sequence"/>
</dbReference>
<dbReference type="EMBL" id="NEDP02004422">
    <property type="protein sequence ID" value="OWF45645.1"/>
    <property type="molecule type" value="Genomic_DNA"/>
</dbReference>
<proteinExistence type="inferred from homology"/>
<dbReference type="AlphaFoldDB" id="A0A210QAB1"/>
<evidence type="ECO:0000256" key="2">
    <source>
        <dbReference type="ARBA" id="ARBA00022679"/>
    </source>
</evidence>